<proteinExistence type="predicted"/>
<dbReference type="InterPro" id="IPR008537">
    <property type="entry name" value="DUF819"/>
</dbReference>
<feature type="transmembrane region" description="Helical" evidence="2">
    <location>
        <begin position="454"/>
        <end position="481"/>
    </location>
</feature>
<dbReference type="EnsemblPlants" id="OGLUM06G00410.3">
    <property type="protein sequence ID" value="OGLUM06G00410.3"/>
    <property type="gene ID" value="OGLUM06G00410"/>
</dbReference>
<reference evidence="3" key="2">
    <citation type="submission" date="2018-05" db="EMBL/GenBank/DDBJ databases">
        <title>OgluRS3 (Oryza glumaepatula Reference Sequence Version 3).</title>
        <authorList>
            <person name="Zhang J."/>
            <person name="Kudrna D."/>
            <person name="Lee S."/>
            <person name="Talag J."/>
            <person name="Welchert J."/>
            <person name="Wing R.A."/>
        </authorList>
    </citation>
    <scope>NUCLEOTIDE SEQUENCE [LARGE SCALE GENOMIC DNA]</scope>
</reference>
<feature type="transmembrane region" description="Helical" evidence="2">
    <location>
        <begin position="272"/>
        <end position="290"/>
    </location>
</feature>
<evidence type="ECO:0000256" key="2">
    <source>
        <dbReference type="SAM" id="Phobius"/>
    </source>
</evidence>
<reference evidence="3" key="1">
    <citation type="submission" date="2015-04" db="UniProtKB">
        <authorList>
            <consortium name="EnsemblPlants"/>
        </authorList>
    </citation>
    <scope>IDENTIFICATION</scope>
</reference>
<protein>
    <recommendedName>
        <fullName evidence="5">DUF819 domain-containing protein</fullName>
    </recommendedName>
</protein>
<keyword evidence="4" id="KW-1185">Reference proteome</keyword>
<dbReference type="eggNOG" id="ENOG502QQM4">
    <property type="taxonomic scope" value="Eukaryota"/>
</dbReference>
<feature type="region of interest" description="Disordered" evidence="1">
    <location>
        <begin position="14"/>
        <end position="51"/>
    </location>
</feature>
<evidence type="ECO:0000313" key="4">
    <source>
        <dbReference type="Proteomes" id="UP000026961"/>
    </source>
</evidence>
<feature type="transmembrane region" description="Helical" evidence="2">
    <location>
        <begin position="234"/>
        <end position="252"/>
    </location>
</feature>
<accession>A0A0E0A3Y5</accession>
<evidence type="ECO:0000256" key="1">
    <source>
        <dbReference type="SAM" id="MobiDB-lite"/>
    </source>
</evidence>
<dbReference type="AlphaFoldDB" id="A0A0E0A3Y5"/>
<keyword evidence="2" id="KW-1133">Transmembrane helix</keyword>
<evidence type="ECO:0000313" key="3">
    <source>
        <dbReference type="EnsemblPlants" id="OGLUM06G00410.1"/>
    </source>
</evidence>
<feature type="transmembrane region" description="Helical" evidence="2">
    <location>
        <begin position="370"/>
        <end position="390"/>
    </location>
</feature>
<feature type="transmembrane region" description="Helical" evidence="2">
    <location>
        <begin position="338"/>
        <end position="358"/>
    </location>
</feature>
<dbReference type="STRING" id="40148.A0A0E0A3Y5"/>
<name>A0A0E0A3Y5_9ORYZ</name>
<dbReference type="Gramene" id="OGLUM06G00410.1">
    <property type="protein sequence ID" value="OGLUM06G00410.1"/>
    <property type="gene ID" value="OGLUM06G00410"/>
</dbReference>
<keyword evidence="2" id="KW-0472">Membrane</keyword>
<dbReference type="Gramene" id="OGLUM06G00410.3">
    <property type="protein sequence ID" value="OGLUM06G00410.3"/>
    <property type="gene ID" value="OGLUM06G00410"/>
</dbReference>
<dbReference type="PANTHER" id="PTHR34289:SF1">
    <property type="entry name" value="OS06G0107100 PROTEIN"/>
    <property type="match status" value="1"/>
</dbReference>
<feature type="transmembrane region" description="Helical" evidence="2">
    <location>
        <begin position="200"/>
        <end position="222"/>
    </location>
</feature>
<keyword evidence="2" id="KW-0812">Transmembrane</keyword>
<dbReference type="Proteomes" id="UP000026961">
    <property type="component" value="Chromosome 6"/>
</dbReference>
<feature type="transmembrane region" description="Helical" evidence="2">
    <location>
        <begin position="396"/>
        <end position="416"/>
    </location>
</feature>
<organism evidence="3">
    <name type="scientific">Oryza glumipatula</name>
    <dbReference type="NCBI Taxonomy" id="40148"/>
    <lineage>
        <taxon>Eukaryota</taxon>
        <taxon>Viridiplantae</taxon>
        <taxon>Streptophyta</taxon>
        <taxon>Embryophyta</taxon>
        <taxon>Tracheophyta</taxon>
        <taxon>Spermatophyta</taxon>
        <taxon>Magnoliopsida</taxon>
        <taxon>Liliopsida</taxon>
        <taxon>Poales</taxon>
        <taxon>Poaceae</taxon>
        <taxon>BOP clade</taxon>
        <taxon>Oryzoideae</taxon>
        <taxon>Oryzeae</taxon>
        <taxon>Oryzinae</taxon>
        <taxon>Oryza</taxon>
    </lineage>
</organism>
<dbReference type="EnsemblPlants" id="OGLUM06G00410.1">
    <property type="protein sequence ID" value="OGLUM06G00410.1"/>
    <property type="gene ID" value="OGLUM06G00410"/>
</dbReference>
<sequence>MLLVVCCNIKKKKKKRRRASHLAQTKQRDSTGRGGKGKRRELKKSGMAPPAPAALLLPSNHSYRPLLPRPILHHATGFACASASPSPPPRLRLRLRHAAPLRAAALPAIAIAPGDHWGNWAFLLSAAAFGTWSEESTSWGAALSGSLVSIMAGLAATATGLVTAGAPAQDAVMDYLLPATVPLLLLGADLRRVVSTTGDLLKAFLIGSVATTIGTTIAFLLVPMKSLGQDSWKIAAALMGSYIGGAVNYVAISEALGVSPSVLAAGVAADNIISALYFMTLFSLAAKIPAEPKTAQEGSNGGESEGGRRMSVLHGGAAVALSFVICKAGSAISSQLGIQGGTLPCVTALVVALATAFPRLLGKLAPSGETIALILMQVFFTVVGANGNLVDAVTKAPSVFAFALVQVTIHLAIVLAAGKLMGFERKPLLIASNANVGGPTTAAAMATAKGWSSLIVPGILVGMFGISIATFVGIGFGMFVLRRICGA</sequence>
<dbReference type="PANTHER" id="PTHR34289">
    <property type="entry name" value="PROTEIN, PUTATIVE (DUF819)-RELATED"/>
    <property type="match status" value="1"/>
</dbReference>
<dbReference type="Pfam" id="PF05684">
    <property type="entry name" value="DUF819"/>
    <property type="match status" value="1"/>
</dbReference>
<feature type="transmembrane region" description="Helical" evidence="2">
    <location>
        <begin position="138"/>
        <end position="163"/>
    </location>
</feature>
<evidence type="ECO:0008006" key="5">
    <source>
        <dbReference type="Google" id="ProtNLM"/>
    </source>
</evidence>